<organism evidence="4 5">
    <name type="scientific">Pelagomonas calceolata</name>
    <dbReference type="NCBI Taxonomy" id="35677"/>
    <lineage>
        <taxon>Eukaryota</taxon>
        <taxon>Sar</taxon>
        <taxon>Stramenopiles</taxon>
        <taxon>Ochrophyta</taxon>
        <taxon>Pelagophyceae</taxon>
        <taxon>Pelagomonadales</taxon>
        <taxon>Pelagomonadaceae</taxon>
        <taxon>Pelagomonas</taxon>
    </lineage>
</organism>
<dbReference type="GO" id="GO:0006357">
    <property type="term" value="P:regulation of transcription by RNA polymerase II"/>
    <property type="evidence" value="ECO:0007669"/>
    <property type="project" value="TreeGrafter"/>
</dbReference>
<dbReference type="GO" id="GO:0005634">
    <property type="term" value="C:nucleus"/>
    <property type="evidence" value="ECO:0007669"/>
    <property type="project" value="TreeGrafter"/>
</dbReference>
<dbReference type="AlphaFoldDB" id="A0A8J2S4M3"/>
<dbReference type="SMART" id="SM00317">
    <property type="entry name" value="SET"/>
    <property type="match status" value="1"/>
</dbReference>
<feature type="signal peptide" evidence="2">
    <location>
        <begin position="1"/>
        <end position="18"/>
    </location>
</feature>
<dbReference type="PANTHER" id="PTHR46167:SF1">
    <property type="entry name" value="N-LYSINE METHYLTRANSFERASE KMT5A"/>
    <property type="match status" value="1"/>
</dbReference>
<proteinExistence type="predicted"/>
<dbReference type="InterPro" id="IPR051760">
    <property type="entry name" value="KMT5A"/>
</dbReference>
<feature type="chain" id="PRO_5035224585" description="SET domain-containing protein" evidence="2">
    <location>
        <begin position="19"/>
        <end position="220"/>
    </location>
</feature>
<dbReference type="Gene3D" id="2.170.270.10">
    <property type="entry name" value="SET domain"/>
    <property type="match status" value="1"/>
</dbReference>
<feature type="compositionally biased region" description="Low complexity" evidence="1">
    <location>
        <begin position="178"/>
        <end position="188"/>
    </location>
</feature>
<name>A0A8J2S4M3_9STRA</name>
<dbReference type="PROSITE" id="PS50280">
    <property type="entry name" value="SET"/>
    <property type="match status" value="1"/>
</dbReference>
<comment type="caution">
    <text evidence="4">The sequence shown here is derived from an EMBL/GenBank/DDBJ whole genome shotgun (WGS) entry which is preliminary data.</text>
</comment>
<keyword evidence="2" id="KW-0732">Signal</keyword>
<protein>
    <recommendedName>
        <fullName evidence="3">SET domain-containing protein</fullName>
    </recommendedName>
</protein>
<accession>A0A8J2S4M3</accession>
<evidence type="ECO:0000313" key="5">
    <source>
        <dbReference type="Proteomes" id="UP000789595"/>
    </source>
</evidence>
<reference evidence="4" key="1">
    <citation type="submission" date="2021-11" db="EMBL/GenBank/DDBJ databases">
        <authorList>
            <consortium name="Genoscope - CEA"/>
            <person name="William W."/>
        </authorList>
    </citation>
    <scope>NUCLEOTIDE SEQUENCE</scope>
</reference>
<feature type="region of interest" description="Disordered" evidence="1">
    <location>
        <begin position="158"/>
        <end position="220"/>
    </location>
</feature>
<dbReference type="Pfam" id="PF00856">
    <property type="entry name" value="SET"/>
    <property type="match status" value="1"/>
</dbReference>
<evidence type="ECO:0000256" key="2">
    <source>
        <dbReference type="SAM" id="SignalP"/>
    </source>
</evidence>
<evidence type="ECO:0000313" key="4">
    <source>
        <dbReference type="EMBL" id="CAH0364608.1"/>
    </source>
</evidence>
<feature type="domain" description="SET" evidence="3">
    <location>
        <begin position="31"/>
        <end position="147"/>
    </location>
</feature>
<dbReference type="GO" id="GO:0005700">
    <property type="term" value="C:polytene chromosome"/>
    <property type="evidence" value="ECO:0007669"/>
    <property type="project" value="TreeGrafter"/>
</dbReference>
<dbReference type="Proteomes" id="UP000789595">
    <property type="component" value="Unassembled WGS sequence"/>
</dbReference>
<dbReference type="OrthoDB" id="308383at2759"/>
<dbReference type="SUPFAM" id="SSF82199">
    <property type="entry name" value="SET domain"/>
    <property type="match status" value="1"/>
</dbReference>
<feature type="compositionally biased region" description="Basic and acidic residues" evidence="1">
    <location>
        <begin position="163"/>
        <end position="177"/>
    </location>
</feature>
<keyword evidence="5" id="KW-1185">Reference proteome</keyword>
<dbReference type="InterPro" id="IPR001214">
    <property type="entry name" value="SET_dom"/>
</dbReference>
<dbReference type="EMBL" id="CAKKNE010000001">
    <property type="protein sequence ID" value="CAH0364608.1"/>
    <property type="molecule type" value="Genomic_DNA"/>
</dbReference>
<gene>
    <name evidence="4" type="ORF">PECAL_1P09780</name>
</gene>
<feature type="compositionally biased region" description="Basic and acidic residues" evidence="1">
    <location>
        <begin position="206"/>
        <end position="220"/>
    </location>
</feature>
<dbReference type="GO" id="GO:0042799">
    <property type="term" value="F:histone H4K20 methyltransferase activity"/>
    <property type="evidence" value="ECO:0007669"/>
    <property type="project" value="TreeGrafter"/>
</dbReference>
<dbReference type="PANTHER" id="PTHR46167">
    <property type="entry name" value="N-LYSINE METHYLTRANSFERASE KMT5A"/>
    <property type="match status" value="1"/>
</dbReference>
<sequence length="220" mass="24199">MRPALLILAAAHLQHCNALAVPSPTPALPELRMTVKDCGSKGLGAFAAEDRSQGAWVCDYEGEVIDFAQRAVRYVSEEPEYLFHLGGGAVAGSHVYIDAVDSDHASRAINHAQDACLEPRVSLAERRVAFYALKDIKAGDELSFDYGEQYWLERGLAPEDDSRDYSPERVARERAKLADAQAASSSLQNPLSRRRRRGRAPSTAEELARVLGERPERPDP</sequence>
<evidence type="ECO:0000259" key="3">
    <source>
        <dbReference type="PROSITE" id="PS50280"/>
    </source>
</evidence>
<evidence type="ECO:0000256" key="1">
    <source>
        <dbReference type="SAM" id="MobiDB-lite"/>
    </source>
</evidence>
<dbReference type="InterPro" id="IPR046341">
    <property type="entry name" value="SET_dom_sf"/>
</dbReference>